<dbReference type="Proteomes" id="UP001489004">
    <property type="component" value="Unassembled WGS sequence"/>
</dbReference>
<sequence>MRGQRIGFLSITATASTEGSRTVVRSAWAGLAAGCLHTLAGADHLAALTPLTIGRSTAKASLLGALWGFGHSTGQLLLGLLMVVLKDRFERLVPTLSKWGGTTVGLTLLAIGALGIWECISDARRRGSTPEGDLHVAEANLGDIQQKDDRSFLLYVTGIVYGLQPDALFVIIPALALPSKLAAVAYILLFVFGTVAAMGGYTAVIGATSDAIRRTNSGLTTSLSGLASGVAIVVGCCILLSGWGVALPLTAAA</sequence>
<feature type="transmembrane region" description="Helical" evidence="1">
    <location>
        <begin position="152"/>
        <end position="177"/>
    </location>
</feature>
<proteinExistence type="predicted"/>
<feature type="transmembrane region" description="Helical" evidence="1">
    <location>
        <begin position="183"/>
        <end position="204"/>
    </location>
</feature>
<evidence type="ECO:0000313" key="2">
    <source>
        <dbReference type="EMBL" id="KAK9808619.1"/>
    </source>
</evidence>
<dbReference type="PANTHER" id="PTHR33876">
    <property type="entry name" value="UNNAMED PRODUCT"/>
    <property type="match status" value="1"/>
</dbReference>
<dbReference type="EMBL" id="JALJOR010000011">
    <property type="protein sequence ID" value="KAK9808619.1"/>
    <property type="molecule type" value="Genomic_DNA"/>
</dbReference>
<dbReference type="AlphaFoldDB" id="A0AAW1PL22"/>
<name>A0AAW1PL22_9CHLO</name>
<dbReference type="InterPro" id="IPR052776">
    <property type="entry name" value="Chloro_ReproSupport/MetalTrans"/>
</dbReference>
<evidence type="ECO:0008006" key="4">
    <source>
        <dbReference type="Google" id="ProtNLM"/>
    </source>
</evidence>
<feature type="transmembrane region" description="Helical" evidence="1">
    <location>
        <begin position="96"/>
        <end position="117"/>
    </location>
</feature>
<evidence type="ECO:0000313" key="3">
    <source>
        <dbReference type="Proteomes" id="UP001489004"/>
    </source>
</evidence>
<keyword evidence="1" id="KW-0812">Transmembrane</keyword>
<keyword evidence="3" id="KW-1185">Reference proteome</keyword>
<accession>A0AAW1PL22</accession>
<evidence type="ECO:0000256" key="1">
    <source>
        <dbReference type="SAM" id="Phobius"/>
    </source>
</evidence>
<feature type="transmembrane region" description="Helical" evidence="1">
    <location>
        <begin position="225"/>
        <end position="246"/>
    </location>
</feature>
<feature type="transmembrane region" description="Helical" evidence="1">
    <location>
        <begin position="60"/>
        <end position="84"/>
    </location>
</feature>
<reference evidence="2 3" key="1">
    <citation type="journal article" date="2024" name="Nat. Commun.">
        <title>Phylogenomics reveals the evolutionary origins of lichenization in chlorophyte algae.</title>
        <authorList>
            <person name="Puginier C."/>
            <person name="Libourel C."/>
            <person name="Otte J."/>
            <person name="Skaloud P."/>
            <person name="Haon M."/>
            <person name="Grisel S."/>
            <person name="Petersen M."/>
            <person name="Berrin J.G."/>
            <person name="Delaux P.M."/>
            <person name="Dal Grande F."/>
            <person name="Keller J."/>
        </authorList>
    </citation>
    <scope>NUCLEOTIDE SEQUENCE [LARGE SCALE GENOMIC DNA]</scope>
    <source>
        <strain evidence="2 3">SAG 2043</strain>
    </source>
</reference>
<comment type="caution">
    <text evidence="2">The sequence shown here is derived from an EMBL/GenBank/DDBJ whole genome shotgun (WGS) entry which is preliminary data.</text>
</comment>
<protein>
    <recommendedName>
        <fullName evidence="4">Nickel/cobalt efflux system</fullName>
    </recommendedName>
</protein>
<gene>
    <name evidence="2" type="ORF">WJX72_000635</name>
</gene>
<dbReference type="PANTHER" id="PTHR33876:SF4">
    <property type="entry name" value="CHLOROPLAST PROTEIN FOR GROWTH AND FERTILITY 2"/>
    <property type="match status" value="1"/>
</dbReference>
<keyword evidence="1" id="KW-0472">Membrane</keyword>
<keyword evidence="1" id="KW-1133">Transmembrane helix</keyword>
<organism evidence="2 3">
    <name type="scientific">[Myrmecia] bisecta</name>
    <dbReference type="NCBI Taxonomy" id="41462"/>
    <lineage>
        <taxon>Eukaryota</taxon>
        <taxon>Viridiplantae</taxon>
        <taxon>Chlorophyta</taxon>
        <taxon>core chlorophytes</taxon>
        <taxon>Trebouxiophyceae</taxon>
        <taxon>Trebouxiales</taxon>
        <taxon>Trebouxiaceae</taxon>
        <taxon>Myrmecia</taxon>
    </lineage>
</organism>